<dbReference type="InterPro" id="IPR001279">
    <property type="entry name" value="Metallo-B-lactamas"/>
</dbReference>
<dbReference type="Gene3D" id="3.60.15.10">
    <property type="entry name" value="Ribonuclease Z/Hydroxyacylglutathione hydrolase-like"/>
    <property type="match status" value="1"/>
</dbReference>
<protein>
    <submittedName>
        <fullName evidence="2">Beta-lactamase domain-containing protein</fullName>
    </submittedName>
</protein>
<evidence type="ECO:0000313" key="3">
    <source>
        <dbReference type="Proteomes" id="UP000009227"/>
    </source>
</evidence>
<dbReference type="Proteomes" id="UP000009227">
    <property type="component" value="Chromosome"/>
</dbReference>
<dbReference type="InterPro" id="IPR036866">
    <property type="entry name" value="RibonucZ/Hydroxyglut_hydro"/>
</dbReference>
<dbReference type="AlphaFoldDB" id="F6BE35"/>
<accession>F6BE35</accession>
<name>F6BE35_METIK</name>
<keyword evidence="3" id="KW-1185">Reference proteome</keyword>
<dbReference type="SUPFAM" id="SSF56281">
    <property type="entry name" value="Metallo-hydrolase/oxidoreductase"/>
    <property type="match status" value="1"/>
</dbReference>
<dbReference type="EMBL" id="CP002737">
    <property type="protein sequence ID" value="AEF95571.1"/>
    <property type="molecule type" value="Genomic_DNA"/>
</dbReference>
<feature type="domain" description="Metallo-beta-lactamase" evidence="1">
    <location>
        <begin position="68"/>
        <end position="254"/>
    </location>
</feature>
<dbReference type="CDD" id="cd07741">
    <property type="entry name" value="metallo-hydrolase-like_MBL-fold"/>
    <property type="match status" value="1"/>
</dbReference>
<evidence type="ECO:0000313" key="2">
    <source>
        <dbReference type="EMBL" id="AEF95571.1"/>
    </source>
</evidence>
<dbReference type="KEGG" id="mig:Metig_0009"/>
<dbReference type="STRING" id="880724.Metig_0009"/>
<dbReference type="SMR" id="F6BE35"/>
<organism evidence="3">
    <name type="scientific">Methanotorris igneus (strain DSM 5666 / JCM 11834 / Kol 5)</name>
    <dbReference type="NCBI Taxonomy" id="880724"/>
    <lineage>
        <taxon>Archaea</taxon>
        <taxon>Methanobacteriati</taxon>
        <taxon>Methanobacteriota</taxon>
        <taxon>Methanomada group</taxon>
        <taxon>Methanococci</taxon>
        <taxon>Methanococcales</taxon>
        <taxon>Methanocaldococcaceae</taxon>
        <taxon>Methanotorris</taxon>
    </lineage>
</organism>
<proteinExistence type="predicted"/>
<dbReference type="Pfam" id="PF12706">
    <property type="entry name" value="Lactamase_B_2"/>
    <property type="match status" value="1"/>
</dbReference>
<sequence length="304" mass="34166">MDFEQICVICKEYVFITFFVILKSNLKNNGCGKLRVEIIFLGSGGGRWATITQTKATGGFRIHTEKTKLHVDPGPGALVRMRELKITPWGTNALFISHCHPDHYTDGEVIIEAMTRGMTQKNGVIISNFTVLEGFGDFENAISKYHQSKVLKRYILYPKDSAKVYDIELIATKTKHGDPYGIGARIKTKKGDIGYTGDTEYIDSLVEDFDGVRVFIANVVRKKNERIRGHLCSNDVIDLVNSMNKKPELIIMNHMGVKMTNPIKEANYIAENTETNVIPAKLGLKIELLEEGYLSYIIGQEKTV</sequence>
<evidence type="ECO:0000259" key="1">
    <source>
        <dbReference type="Pfam" id="PF12706"/>
    </source>
</evidence>
<gene>
    <name evidence="2" type="ordered locus">Metig_0009</name>
</gene>
<dbReference type="HOGENOM" id="CLU_074581_0_0_2"/>
<reference evidence="2 3" key="1">
    <citation type="submission" date="2011-05" db="EMBL/GenBank/DDBJ databases">
        <title>Complete sequence of Methanotorris igneus Kol 5.</title>
        <authorList>
            <consortium name="US DOE Joint Genome Institute"/>
            <person name="Lucas S."/>
            <person name="Han J."/>
            <person name="Lapidus A."/>
            <person name="Cheng J.-F."/>
            <person name="Goodwin L."/>
            <person name="Pitluck S."/>
            <person name="Peters L."/>
            <person name="Mikhailova N."/>
            <person name="Chertkov O."/>
            <person name="Han C."/>
            <person name="Tapia R."/>
            <person name="Land M."/>
            <person name="Hauser L."/>
            <person name="Kyrpides N."/>
            <person name="Ivanova N."/>
            <person name="Pagani I."/>
            <person name="Sieprawska-Lupa M."/>
            <person name="Whitman W."/>
            <person name="Woyke T."/>
        </authorList>
    </citation>
    <scope>NUCLEOTIDE SEQUENCE [LARGE SCALE GENOMIC DNA]</scope>
    <source>
        <strain evidence="3">DSM 5666 / JCM 11834 / Kol 5</strain>
    </source>
</reference>